<dbReference type="EMBL" id="PUHZ01000020">
    <property type="protein sequence ID" value="PQO44308.1"/>
    <property type="molecule type" value="Genomic_DNA"/>
</dbReference>
<evidence type="ECO:0000313" key="4">
    <source>
        <dbReference type="Proteomes" id="UP000237819"/>
    </source>
</evidence>
<keyword evidence="2" id="KW-0472">Membrane</keyword>
<feature type="region of interest" description="Disordered" evidence="1">
    <location>
        <begin position="1"/>
        <end position="20"/>
    </location>
</feature>
<sequence length="550" mass="60314">MTTVETAANFDGEPEAAPQTSRWQRFDEWVEYASEFLNPILVKETRQALKSRQFAVTFTLVLACGWAWSLLGVALNSPAVYYSASGPIMLVGYVDILLFPLLVIIPFTAFRSLAGEREDGTYELLSVSTLPTTQIISGKLGSAVLQMIVYLSALAPCVAFTYLLRGIDIITICYVMVAATLASVLLSMAGLLLATVTNSKAWQSVLSVAVIILFLIAFFGAIAMSIGAIVEDTGWRRYDDANFWILTICVLTFYFSYLALLYFAAAAAISFASENRSTKLRMVMLVQHFLFFIWFCWGYIESGYEEAILCVLATFLAIHWGTHGALMVGENPALSPRVRRSIPKTVFKRLYSNWFLPGPARGYLFATSGMISGAVAILCLCLATPELALGGSYDVEMAVAYVLVVTSYLVIYLGVGRILMMGVRKVGSGDVFLSAIIHLLLLLFGVFVPIIIQLSTYWLPNDEYSIVQISNPFWTLTSIIDDPNMIWHPELGGAILLLTAGAVLMFGLQIIISAKDIVPTSQAAPDRVAEEDRLLSPQTSGGPENPWDEG</sequence>
<protein>
    <recommendedName>
        <fullName evidence="5">ABC transporter permease</fullName>
    </recommendedName>
</protein>
<feature type="transmembrane region" description="Helical" evidence="2">
    <location>
        <begin position="397"/>
        <end position="419"/>
    </location>
</feature>
<feature type="transmembrane region" description="Helical" evidence="2">
    <location>
        <begin position="169"/>
        <end position="193"/>
    </location>
</feature>
<feature type="region of interest" description="Disordered" evidence="1">
    <location>
        <begin position="523"/>
        <end position="550"/>
    </location>
</feature>
<comment type="caution">
    <text evidence="3">The sequence shown here is derived from an EMBL/GenBank/DDBJ whole genome shotgun (WGS) entry which is preliminary data.</text>
</comment>
<dbReference type="OrthoDB" id="5524691at2"/>
<evidence type="ECO:0008006" key="5">
    <source>
        <dbReference type="Google" id="ProtNLM"/>
    </source>
</evidence>
<dbReference type="Proteomes" id="UP000237819">
    <property type="component" value="Unassembled WGS sequence"/>
</dbReference>
<feature type="transmembrane region" description="Helical" evidence="2">
    <location>
        <begin position="491"/>
        <end position="512"/>
    </location>
</feature>
<reference evidence="3 4" key="1">
    <citation type="submission" date="2018-02" db="EMBL/GenBank/DDBJ databases">
        <title>Comparative genomes isolates from brazilian mangrove.</title>
        <authorList>
            <person name="Araujo J.E."/>
            <person name="Taketani R.G."/>
            <person name="Silva M.C.P."/>
            <person name="Loureco M.V."/>
            <person name="Andreote F.D."/>
        </authorList>
    </citation>
    <scope>NUCLEOTIDE SEQUENCE [LARGE SCALE GENOMIC DNA]</scope>
    <source>
        <strain evidence="3 4">Nap-Phe MGV</strain>
    </source>
</reference>
<feature type="transmembrane region" description="Helical" evidence="2">
    <location>
        <begin position="306"/>
        <end position="329"/>
    </location>
</feature>
<accession>A0A2S8GIP9</accession>
<feature type="transmembrane region" description="Helical" evidence="2">
    <location>
        <begin position="431"/>
        <end position="452"/>
    </location>
</feature>
<gene>
    <name evidence="3" type="ORF">C5Y93_20315</name>
</gene>
<keyword evidence="2" id="KW-1133">Transmembrane helix</keyword>
<evidence type="ECO:0000256" key="2">
    <source>
        <dbReference type="SAM" id="Phobius"/>
    </source>
</evidence>
<feature type="transmembrane region" description="Helical" evidence="2">
    <location>
        <begin position="143"/>
        <end position="163"/>
    </location>
</feature>
<keyword evidence="2" id="KW-0812">Transmembrane</keyword>
<feature type="transmembrane region" description="Helical" evidence="2">
    <location>
        <begin position="242"/>
        <end position="270"/>
    </location>
</feature>
<proteinExistence type="predicted"/>
<feature type="transmembrane region" description="Helical" evidence="2">
    <location>
        <begin position="282"/>
        <end position="300"/>
    </location>
</feature>
<feature type="transmembrane region" description="Helical" evidence="2">
    <location>
        <begin position="54"/>
        <end position="75"/>
    </location>
</feature>
<name>A0A2S8GIP9_9BACT</name>
<feature type="transmembrane region" description="Helical" evidence="2">
    <location>
        <begin position="87"/>
        <end position="110"/>
    </location>
</feature>
<dbReference type="AlphaFoldDB" id="A0A2S8GIP9"/>
<feature type="transmembrane region" description="Helical" evidence="2">
    <location>
        <begin position="205"/>
        <end position="230"/>
    </location>
</feature>
<evidence type="ECO:0000313" key="3">
    <source>
        <dbReference type="EMBL" id="PQO44308.1"/>
    </source>
</evidence>
<evidence type="ECO:0000256" key="1">
    <source>
        <dbReference type="SAM" id="MobiDB-lite"/>
    </source>
</evidence>
<organism evidence="3 4">
    <name type="scientific">Blastopirellula marina</name>
    <dbReference type="NCBI Taxonomy" id="124"/>
    <lineage>
        <taxon>Bacteria</taxon>
        <taxon>Pseudomonadati</taxon>
        <taxon>Planctomycetota</taxon>
        <taxon>Planctomycetia</taxon>
        <taxon>Pirellulales</taxon>
        <taxon>Pirellulaceae</taxon>
        <taxon>Blastopirellula</taxon>
    </lineage>
</organism>
<dbReference type="RefSeq" id="WP_105337277.1">
    <property type="nucleotide sequence ID" value="NZ_PUHZ01000020.1"/>
</dbReference>